<evidence type="ECO:0000313" key="2">
    <source>
        <dbReference type="EMBL" id="KAA0184221.1"/>
    </source>
</evidence>
<gene>
    <name evidence="2" type="ORF">FBUS_10835</name>
</gene>
<evidence type="ECO:0000313" key="3">
    <source>
        <dbReference type="Proteomes" id="UP000728185"/>
    </source>
</evidence>
<proteinExistence type="predicted"/>
<dbReference type="Proteomes" id="UP000728185">
    <property type="component" value="Unassembled WGS sequence"/>
</dbReference>
<comment type="caution">
    <text evidence="2">The sequence shown here is derived from an EMBL/GenBank/DDBJ whole genome shotgun (WGS) entry which is preliminary data.</text>
</comment>
<sequence length="204" mass="23368">MKREHWCSLTYPRRRITVFQSFRSSCRDFRLCHSSITKSAILFSYRSVAAQIREKQARYVIPGLSHEDAAEISKQRGVIMMNNLGKSNDGQSKDVKKKKPNKAQSNLKDASSAEVSGQTEQRSSMTIIPSASADVATTDTTVESSRSENERRLRLELKRLRQIEQIEEKQRNGEPLNKDQLTKLERKAETEQLIRSLRAARLDD</sequence>
<dbReference type="EMBL" id="LUCM01011246">
    <property type="protein sequence ID" value="KAA0184221.1"/>
    <property type="molecule type" value="Genomic_DNA"/>
</dbReference>
<name>A0A8E0VET3_9TREM</name>
<accession>A0A8E0VET3</accession>
<evidence type="ECO:0000256" key="1">
    <source>
        <dbReference type="SAM" id="MobiDB-lite"/>
    </source>
</evidence>
<feature type="region of interest" description="Disordered" evidence="1">
    <location>
        <begin position="165"/>
        <end position="189"/>
    </location>
</feature>
<dbReference type="AlphaFoldDB" id="A0A8E0VET3"/>
<protein>
    <submittedName>
        <fullName evidence="2">Uncharacterized protein</fullName>
    </submittedName>
</protein>
<organism evidence="2 3">
    <name type="scientific">Fasciolopsis buskii</name>
    <dbReference type="NCBI Taxonomy" id="27845"/>
    <lineage>
        <taxon>Eukaryota</taxon>
        <taxon>Metazoa</taxon>
        <taxon>Spiralia</taxon>
        <taxon>Lophotrochozoa</taxon>
        <taxon>Platyhelminthes</taxon>
        <taxon>Trematoda</taxon>
        <taxon>Digenea</taxon>
        <taxon>Plagiorchiida</taxon>
        <taxon>Echinostomata</taxon>
        <taxon>Echinostomatoidea</taxon>
        <taxon>Fasciolidae</taxon>
        <taxon>Fasciolopsis</taxon>
    </lineage>
</organism>
<reference evidence="2" key="1">
    <citation type="submission" date="2019-05" db="EMBL/GenBank/DDBJ databases">
        <title>Annotation for the trematode Fasciolopsis buski.</title>
        <authorList>
            <person name="Choi Y.-J."/>
        </authorList>
    </citation>
    <scope>NUCLEOTIDE SEQUENCE</scope>
    <source>
        <strain evidence="2">HT</strain>
        <tissue evidence="2">Whole worm</tissue>
    </source>
</reference>
<feature type="compositionally biased region" description="Polar residues" evidence="1">
    <location>
        <begin position="102"/>
        <end position="129"/>
    </location>
</feature>
<feature type="region of interest" description="Disordered" evidence="1">
    <location>
        <begin position="82"/>
        <end position="150"/>
    </location>
</feature>
<feature type="compositionally biased region" description="Low complexity" evidence="1">
    <location>
        <begin position="130"/>
        <end position="144"/>
    </location>
</feature>
<keyword evidence="3" id="KW-1185">Reference proteome</keyword>